<gene>
    <name evidence="6" type="primary">wbbL</name>
    <name evidence="6" type="ORF">CVS47_00192</name>
</gene>
<dbReference type="SUPFAM" id="SSF53448">
    <property type="entry name" value="Nucleotide-diphospho-sugar transferases"/>
    <property type="match status" value="1"/>
</dbReference>
<organism evidence="6 7">
    <name type="scientific">Microbacterium lemovicicum</name>
    <dbReference type="NCBI Taxonomy" id="1072463"/>
    <lineage>
        <taxon>Bacteria</taxon>
        <taxon>Bacillati</taxon>
        <taxon>Actinomycetota</taxon>
        <taxon>Actinomycetes</taxon>
        <taxon>Micrococcales</taxon>
        <taxon>Microbacteriaceae</taxon>
        <taxon>Microbacterium</taxon>
    </lineage>
</organism>
<keyword evidence="7" id="KW-1185">Reference proteome</keyword>
<dbReference type="InterPro" id="IPR001173">
    <property type="entry name" value="Glyco_trans_2-like"/>
</dbReference>
<dbReference type="Gene3D" id="3.40.50.2000">
    <property type="entry name" value="Glycogen Phosphorylase B"/>
    <property type="match status" value="1"/>
</dbReference>
<evidence type="ECO:0000256" key="4">
    <source>
        <dbReference type="ARBA" id="ARBA00022679"/>
    </source>
</evidence>
<dbReference type="Pfam" id="PF00535">
    <property type="entry name" value="Glycos_transf_2"/>
    <property type="match status" value="1"/>
</dbReference>
<reference evidence="6 7" key="1">
    <citation type="submission" date="2018-08" db="EMBL/GenBank/DDBJ databases">
        <title>Microbacterium lemovicicum sp. nov., a bacterium isolated from a natural uranium-rich soil.</title>
        <authorList>
            <person name="ORTET P."/>
        </authorList>
    </citation>
    <scope>NUCLEOTIDE SEQUENCE [LARGE SCALE GENOMIC DNA]</scope>
    <source>
        <strain evidence="6 7">Viu22</strain>
    </source>
</reference>
<dbReference type="RefSeq" id="WP_127094403.1">
    <property type="nucleotide sequence ID" value="NZ_CP031423.1"/>
</dbReference>
<evidence type="ECO:0000313" key="6">
    <source>
        <dbReference type="EMBL" id="AZS35600.1"/>
    </source>
</evidence>
<name>A0A3S9W684_9MICO</name>
<dbReference type="KEGG" id="mlv:CVS47_00192"/>
<sequence length="681" mass="74847">MSIDAGACAVLIVNYGSHELIRRNTMLSQLPTGIRVFVVDNPTTVEERAAVAALSEESGWRLLTPDENLGFGGGMNLAASVALSDGCQVLLALNPDAYLVEDATIRLLEYAYDHPRAIVAPRISRPDGRPFSSMMSLDLTSGSVGRADSGVTAGASVAWLSGACFAMSATLWRELDGFDDDYFLYWEDIDLSFRARSIGAELRLLEDAVAIHDPGGTQEQRGRAKSSIYYFFNTRNRLLFAAKHLPRADRMRWLARSAGEGYRILLRGGRHQLAAPRRSVLPVIRGTIAGAAAVLRSVRSRSVRPRSGQGLPHPAVRSQFIFAPRARLYETVRSAHLERAHQMAPAAIVYRWRRYDFDPSLTDGLEMVRLGRLSAGFVLRRSNVRELEINEPLMYASLPTSAIVIALVSFLRASHRRPRLVAYAIENSNPFAQQGGSVRARLQRRVRFAIARFVWRRIDRVVYGTESSRDLYRSLLGPSGGAEKVILALPARMKAGHISKPLPTVVFLGALVQRKGLPLLREAWPIVRHRLPDATLTVIGKGALQSDVEKWAAEDETVTFIADPPRATIRDELAKARVLVLPSQPSATWREQVGLPIVEGLQQGCAIVTTDQTGLATWLAERDHGVVSSPSSAGELASTIVTQLERGDRAVHITGSLPEEDGRLEADAWLFADESTAEGKM</sequence>
<evidence type="ECO:0000259" key="5">
    <source>
        <dbReference type="Pfam" id="PF00535"/>
    </source>
</evidence>
<evidence type="ECO:0000256" key="3">
    <source>
        <dbReference type="ARBA" id="ARBA00022676"/>
    </source>
</evidence>
<keyword evidence="3 6" id="KW-0328">Glycosyltransferase</keyword>
<evidence type="ECO:0000313" key="7">
    <source>
        <dbReference type="Proteomes" id="UP000276888"/>
    </source>
</evidence>
<evidence type="ECO:0000256" key="1">
    <source>
        <dbReference type="ARBA" id="ARBA00004776"/>
    </source>
</evidence>
<dbReference type="Gene3D" id="3.90.550.10">
    <property type="entry name" value="Spore Coat Polysaccharide Biosynthesis Protein SpsA, Chain A"/>
    <property type="match status" value="1"/>
</dbReference>
<dbReference type="PANTHER" id="PTHR43179:SF12">
    <property type="entry name" value="GALACTOFURANOSYLTRANSFERASE GLFT2"/>
    <property type="match status" value="1"/>
</dbReference>
<protein>
    <submittedName>
        <fullName evidence="6">N-acetylglucosaminyl-diphospho-decaprenol L-rhamnosyltransferase</fullName>
        <ecNumber evidence="6">2.4.1.289</ecNumber>
    </submittedName>
</protein>
<dbReference type="GO" id="GO:0102096">
    <property type="term" value="F:decaprenyl-N-acetyl-alpha-D-glucosaminyl-pyrophosphate:dTDP-alpha-L-rhamnose rhamnosyltransferase activity"/>
    <property type="evidence" value="ECO:0007669"/>
    <property type="project" value="UniProtKB-EC"/>
</dbReference>
<dbReference type="EMBL" id="CP031423">
    <property type="protein sequence ID" value="AZS35600.1"/>
    <property type="molecule type" value="Genomic_DNA"/>
</dbReference>
<dbReference type="EC" id="2.4.1.289" evidence="6"/>
<comment type="pathway">
    <text evidence="1">Cell wall biogenesis; cell wall polysaccharide biosynthesis.</text>
</comment>
<evidence type="ECO:0000256" key="2">
    <source>
        <dbReference type="ARBA" id="ARBA00006739"/>
    </source>
</evidence>
<proteinExistence type="inferred from homology"/>
<comment type="similarity">
    <text evidence="2">Belongs to the glycosyltransferase 2 family.</text>
</comment>
<dbReference type="Pfam" id="PF13692">
    <property type="entry name" value="Glyco_trans_1_4"/>
    <property type="match status" value="1"/>
</dbReference>
<accession>A0A3S9W684</accession>
<dbReference type="CDD" id="cd03801">
    <property type="entry name" value="GT4_PimA-like"/>
    <property type="match status" value="1"/>
</dbReference>
<feature type="domain" description="Glycosyltransferase 2-like" evidence="5">
    <location>
        <begin position="25"/>
        <end position="133"/>
    </location>
</feature>
<dbReference type="OrthoDB" id="9771846at2"/>
<keyword evidence="4 6" id="KW-0808">Transferase</keyword>
<dbReference type="PANTHER" id="PTHR43179">
    <property type="entry name" value="RHAMNOSYLTRANSFERASE WBBL"/>
    <property type="match status" value="1"/>
</dbReference>
<dbReference type="AlphaFoldDB" id="A0A3S9W684"/>
<dbReference type="Proteomes" id="UP000276888">
    <property type="component" value="Chromosome"/>
</dbReference>
<dbReference type="InterPro" id="IPR029044">
    <property type="entry name" value="Nucleotide-diphossugar_trans"/>
</dbReference>
<dbReference type="SUPFAM" id="SSF53756">
    <property type="entry name" value="UDP-Glycosyltransferase/glycogen phosphorylase"/>
    <property type="match status" value="1"/>
</dbReference>